<gene>
    <name evidence="2" type="ORF">GQ43DRAFT_486304</name>
</gene>
<organism evidence="2 3">
    <name type="scientific">Delitschia confertaspora ATCC 74209</name>
    <dbReference type="NCBI Taxonomy" id="1513339"/>
    <lineage>
        <taxon>Eukaryota</taxon>
        <taxon>Fungi</taxon>
        <taxon>Dikarya</taxon>
        <taxon>Ascomycota</taxon>
        <taxon>Pezizomycotina</taxon>
        <taxon>Dothideomycetes</taxon>
        <taxon>Pleosporomycetidae</taxon>
        <taxon>Pleosporales</taxon>
        <taxon>Delitschiaceae</taxon>
        <taxon>Delitschia</taxon>
    </lineage>
</organism>
<protein>
    <submittedName>
        <fullName evidence="2">Uncharacterized protein</fullName>
    </submittedName>
</protein>
<evidence type="ECO:0000313" key="2">
    <source>
        <dbReference type="EMBL" id="KAF2201805.1"/>
    </source>
</evidence>
<comment type="caution">
    <text evidence="2">The sequence shown here is derived from an EMBL/GenBank/DDBJ whole genome shotgun (WGS) entry which is preliminary data.</text>
</comment>
<proteinExistence type="predicted"/>
<feature type="compositionally biased region" description="Acidic residues" evidence="1">
    <location>
        <begin position="239"/>
        <end position="249"/>
    </location>
</feature>
<dbReference type="OrthoDB" id="3770722at2759"/>
<feature type="region of interest" description="Disordered" evidence="1">
    <location>
        <begin position="215"/>
        <end position="259"/>
    </location>
</feature>
<dbReference type="EMBL" id="ML993960">
    <property type="protein sequence ID" value="KAF2201805.1"/>
    <property type="molecule type" value="Genomic_DNA"/>
</dbReference>
<keyword evidence="3" id="KW-1185">Reference proteome</keyword>
<feature type="compositionally biased region" description="Basic and acidic residues" evidence="1">
    <location>
        <begin position="145"/>
        <end position="160"/>
    </location>
</feature>
<dbReference type="Proteomes" id="UP000799536">
    <property type="component" value="Unassembled WGS sequence"/>
</dbReference>
<accession>A0A9P4JMH6</accession>
<dbReference type="AlphaFoldDB" id="A0A9P4JMH6"/>
<evidence type="ECO:0000256" key="1">
    <source>
        <dbReference type="SAM" id="MobiDB-lite"/>
    </source>
</evidence>
<feature type="compositionally biased region" description="Gly residues" evidence="1">
    <location>
        <begin position="161"/>
        <end position="172"/>
    </location>
</feature>
<feature type="region of interest" description="Disordered" evidence="1">
    <location>
        <begin position="145"/>
        <end position="174"/>
    </location>
</feature>
<sequence length="274" mass="29813">MSTPIYLSADTVVELLPSTTYNEDTSHNPRPSPAYLAAQTSLLTQLRTAPTLPFTPRLAHRLTRSISPSAAEAIRFCYYMRSLGLPTYARLDVGRNVVRLFVEDLGGEGGAIGMYWEQGLVDGRVHDMDYERERWGRIGYAFDRPEREGRGEDEGEDGRWGEGTGGNWAEGGGDGEHGWGVSPVRMMGDGNFVDEGMSVDDIMEMFAEADSRAAAAGGEGMNGGNRRDAIAAVGRGEGEGEEDGDEDGDGSVSAEEREGIIEAVMRFEREGHQH</sequence>
<reference evidence="2" key="1">
    <citation type="journal article" date="2020" name="Stud. Mycol.">
        <title>101 Dothideomycetes genomes: a test case for predicting lifestyles and emergence of pathogens.</title>
        <authorList>
            <person name="Haridas S."/>
            <person name="Albert R."/>
            <person name="Binder M."/>
            <person name="Bloem J."/>
            <person name="Labutti K."/>
            <person name="Salamov A."/>
            <person name="Andreopoulos B."/>
            <person name="Baker S."/>
            <person name="Barry K."/>
            <person name="Bills G."/>
            <person name="Bluhm B."/>
            <person name="Cannon C."/>
            <person name="Castanera R."/>
            <person name="Culley D."/>
            <person name="Daum C."/>
            <person name="Ezra D."/>
            <person name="Gonzalez J."/>
            <person name="Henrissat B."/>
            <person name="Kuo A."/>
            <person name="Liang C."/>
            <person name="Lipzen A."/>
            <person name="Lutzoni F."/>
            <person name="Magnuson J."/>
            <person name="Mondo S."/>
            <person name="Nolan M."/>
            <person name="Ohm R."/>
            <person name="Pangilinan J."/>
            <person name="Park H.-J."/>
            <person name="Ramirez L."/>
            <person name="Alfaro M."/>
            <person name="Sun H."/>
            <person name="Tritt A."/>
            <person name="Yoshinaga Y."/>
            <person name="Zwiers L.-H."/>
            <person name="Turgeon B."/>
            <person name="Goodwin S."/>
            <person name="Spatafora J."/>
            <person name="Crous P."/>
            <person name="Grigoriev I."/>
        </authorList>
    </citation>
    <scope>NUCLEOTIDE SEQUENCE</scope>
    <source>
        <strain evidence="2">ATCC 74209</strain>
    </source>
</reference>
<name>A0A9P4JMH6_9PLEO</name>
<evidence type="ECO:0000313" key="3">
    <source>
        <dbReference type="Proteomes" id="UP000799536"/>
    </source>
</evidence>